<gene>
    <name evidence="2" type="ORF">E6K81_11335</name>
</gene>
<dbReference type="AlphaFoldDB" id="A0A538U4Z5"/>
<dbReference type="InterPro" id="IPR021109">
    <property type="entry name" value="Peptidase_aspartic_dom_sf"/>
</dbReference>
<dbReference type="Pfam" id="PF13650">
    <property type="entry name" value="Asp_protease_2"/>
    <property type="match status" value="1"/>
</dbReference>
<proteinExistence type="predicted"/>
<sequence>MRFRRIASTGLLVLAALSATAARKVPDISALRAAADSLFAAGWFHAADSVEARIAAVTPDEPRMLRRRATLALLDDRLPDARALLERALAKAPDDSATQAQLALACYRADAFKRASELYGEVGRAPLSAKLKSFGGLEPYRISGDTASVPFVHTDPLPLIQARVNGGEPVYLLIDTGGAELILDSTYAATIGARRFGRDTGTFAGGQRGSFEHGRVDSLALGAVTVHDLPVHLMDTKRYAAAGLGLPVSGILGTTVLRHFVFTLDYPAGRLRLRPRGRPEAAADTGITMPFWMGSDHLMLARGTLGQGPPVLWFVDTGLAGAAFTCPEATLREAGLPMPADTGVEGTGGGGRVKVMPFSVPRLTLGGAEARNLLGFLGPFPAAMEHGQGYHIAGIVSHGFLRPYAVTFDFDRMRMTLARGATAAR</sequence>
<dbReference type="EMBL" id="VBPB01000194">
    <property type="protein sequence ID" value="TMQ70947.1"/>
    <property type="molecule type" value="Genomic_DNA"/>
</dbReference>
<dbReference type="Proteomes" id="UP000319771">
    <property type="component" value="Unassembled WGS sequence"/>
</dbReference>
<comment type="caution">
    <text evidence="2">The sequence shown here is derived from an EMBL/GenBank/DDBJ whole genome shotgun (WGS) entry which is preliminary data.</text>
</comment>
<evidence type="ECO:0000256" key="1">
    <source>
        <dbReference type="SAM" id="SignalP"/>
    </source>
</evidence>
<name>A0A538U4Z5_UNCEI</name>
<evidence type="ECO:0000313" key="3">
    <source>
        <dbReference type="Proteomes" id="UP000319771"/>
    </source>
</evidence>
<organism evidence="2 3">
    <name type="scientific">Eiseniibacteriota bacterium</name>
    <dbReference type="NCBI Taxonomy" id="2212470"/>
    <lineage>
        <taxon>Bacteria</taxon>
        <taxon>Candidatus Eiseniibacteriota</taxon>
    </lineage>
</organism>
<feature type="chain" id="PRO_5022240297" description="Tetratricopeptide repeat protein" evidence="1">
    <location>
        <begin position="22"/>
        <end position="425"/>
    </location>
</feature>
<dbReference type="InterPro" id="IPR011990">
    <property type="entry name" value="TPR-like_helical_dom_sf"/>
</dbReference>
<dbReference type="Gene3D" id="1.25.40.10">
    <property type="entry name" value="Tetratricopeptide repeat domain"/>
    <property type="match status" value="1"/>
</dbReference>
<evidence type="ECO:0008006" key="4">
    <source>
        <dbReference type="Google" id="ProtNLM"/>
    </source>
</evidence>
<evidence type="ECO:0000313" key="2">
    <source>
        <dbReference type="EMBL" id="TMQ70947.1"/>
    </source>
</evidence>
<accession>A0A538U4Z5</accession>
<reference evidence="2 3" key="1">
    <citation type="journal article" date="2019" name="Nat. Microbiol.">
        <title>Mediterranean grassland soil C-N compound turnover is dependent on rainfall and depth, and is mediated by genomically divergent microorganisms.</title>
        <authorList>
            <person name="Diamond S."/>
            <person name="Andeer P.F."/>
            <person name="Li Z."/>
            <person name="Crits-Christoph A."/>
            <person name="Burstein D."/>
            <person name="Anantharaman K."/>
            <person name="Lane K.R."/>
            <person name="Thomas B.C."/>
            <person name="Pan C."/>
            <person name="Northen T.R."/>
            <person name="Banfield J.F."/>
        </authorList>
    </citation>
    <scope>NUCLEOTIDE SEQUENCE [LARGE SCALE GENOMIC DNA]</scope>
    <source>
        <strain evidence="2">WS_11</strain>
    </source>
</reference>
<feature type="signal peptide" evidence="1">
    <location>
        <begin position="1"/>
        <end position="21"/>
    </location>
</feature>
<dbReference type="SUPFAM" id="SSF48452">
    <property type="entry name" value="TPR-like"/>
    <property type="match status" value="1"/>
</dbReference>
<protein>
    <recommendedName>
        <fullName evidence="4">Tetratricopeptide repeat protein</fullName>
    </recommendedName>
</protein>
<dbReference type="Gene3D" id="2.40.70.10">
    <property type="entry name" value="Acid Proteases"/>
    <property type="match status" value="2"/>
</dbReference>
<keyword evidence="1" id="KW-0732">Signal</keyword>